<dbReference type="Proteomes" id="UP000781173">
    <property type="component" value="Unassembled WGS sequence"/>
</dbReference>
<sequence>MNKFSLLTILSVITLSFSLLAIDIATAQEVIETEQIGQGETPRIIDPGLVPRMSFSPIQTWPEKKITVIIDIDSKIDSDRVSVDWVNFPASTFLIQGPFQDVVSVRAGQTTRLEKDFIVRPGLLKLNESNKEVYFGIRVNAFVADVNYLSSIEEKQLFNSDYELLPISDQYATSKILSTVANYALVIICIGIIVGIIYIVVKKIRTYVNTPDLET</sequence>
<accession>A0A952AJR6</accession>
<evidence type="ECO:0000256" key="2">
    <source>
        <dbReference type="SAM" id="SignalP"/>
    </source>
</evidence>
<evidence type="ECO:0000313" key="4">
    <source>
        <dbReference type="Proteomes" id="UP000781173"/>
    </source>
</evidence>
<name>A0A952AJR6_9BACT</name>
<protein>
    <submittedName>
        <fullName evidence="3">Uncharacterized protein</fullName>
    </submittedName>
</protein>
<comment type="caution">
    <text evidence="3">The sequence shown here is derived from an EMBL/GenBank/DDBJ whole genome shotgun (WGS) entry which is preliminary data.</text>
</comment>
<evidence type="ECO:0000313" key="3">
    <source>
        <dbReference type="EMBL" id="MBW7954053.1"/>
    </source>
</evidence>
<keyword evidence="1" id="KW-0472">Membrane</keyword>
<dbReference type="AlphaFoldDB" id="A0A952AJR6"/>
<keyword evidence="1" id="KW-1133">Transmembrane helix</keyword>
<keyword evidence="2" id="KW-0732">Signal</keyword>
<evidence type="ECO:0000256" key="1">
    <source>
        <dbReference type="SAM" id="Phobius"/>
    </source>
</evidence>
<feature type="signal peptide" evidence="2">
    <location>
        <begin position="1"/>
        <end position="21"/>
    </location>
</feature>
<feature type="transmembrane region" description="Helical" evidence="1">
    <location>
        <begin position="180"/>
        <end position="201"/>
    </location>
</feature>
<organism evidence="3 4">
    <name type="scientific">Candidatus Dojkabacteria bacterium</name>
    <dbReference type="NCBI Taxonomy" id="2099670"/>
    <lineage>
        <taxon>Bacteria</taxon>
        <taxon>Candidatus Dojkabacteria</taxon>
    </lineage>
</organism>
<proteinExistence type="predicted"/>
<gene>
    <name evidence="3" type="ORF">H3C67_04685</name>
</gene>
<keyword evidence="1" id="KW-0812">Transmembrane</keyword>
<dbReference type="EMBL" id="JACFOF010000014">
    <property type="protein sequence ID" value="MBW7954053.1"/>
    <property type="molecule type" value="Genomic_DNA"/>
</dbReference>
<reference evidence="3" key="1">
    <citation type="journal article" date="2022" name="ISME J.">
        <title>A general approach to explore prokaryotic protein glycosylation reveals the unique surface layer modulation of an anammox bacterium.</title>
        <authorList>
            <person name="Pabst M."/>
            <person name="Grouzdev D.S."/>
            <person name="Lawson C.E."/>
            <person name="Kleikamp H.B.C."/>
            <person name="de Ram C."/>
            <person name="Louwen R."/>
            <person name="Lin Y.M."/>
            <person name="Lucker S."/>
            <person name="van Loosdrecht M.C.M."/>
            <person name="Laureni M."/>
        </authorList>
    </citation>
    <scope>NUCLEOTIDE SEQUENCE</scope>
    <source>
        <strain evidence="3">BROCD043</strain>
    </source>
</reference>
<feature type="chain" id="PRO_5036753479" evidence="2">
    <location>
        <begin position="22"/>
        <end position="215"/>
    </location>
</feature>